<organism evidence="1 2">
    <name type="scientific">Senna tora</name>
    <dbReference type="NCBI Taxonomy" id="362788"/>
    <lineage>
        <taxon>Eukaryota</taxon>
        <taxon>Viridiplantae</taxon>
        <taxon>Streptophyta</taxon>
        <taxon>Embryophyta</taxon>
        <taxon>Tracheophyta</taxon>
        <taxon>Spermatophyta</taxon>
        <taxon>Magnoliopsida</taxon>
        <taxon>eudicotyledons</taxon>
        <taxon>Gunneridae</taxon>
        <taxon>Pentapetalae</taxon>
        <taxon>rosids</taxon>
        <taxon>fabids</taxon>
        <taxon>Fabales</taxon>
        <taxon>Fabaceae</taxon>
        <taxon>Caesalpinioideae</taxon>
        <taxon>Cassia clade</taxon>
        <taxon>Senna</taxon>
    </lineage>
</organism>
<reference evidence="1" key="1">
    <citation type="submission" date="2020-09" db="EMBL/GenBank/DDBJ databases">
        <title>Genome-Enabled Discovery of Anthraquinone Biosynthesis in Senna tora.</title>
        <authorList>
            <person name="Kang S.-H."/>
            <person name="Pandey R.P."/>
            <person name="Lee C.-M."/>
            <person name="Sim J.-S."/>
            <person name="Jeong J.-T."/>
            <person name="Choi B.-S."/>
            <person name="Jung M."/>
            <person name="Ginzburg D."/>
            <person name="Zhao K."/>
            <person name="Won S.Y."/>
            <person name="Oh T.-J."/>
            <person name="Yu Y."/>
            <person name="Kim N.-H."/>
            <person name="Lee O.R."/>
            <person name="Lee T.-H."/>
            <person name="Bashyal P."/>
            <person name="Kim T.-S."/>
            <person name="Lee W.-H."/>
            <person name="Kawkins C."/>
            <person name="Kim C.-K."/>
            <person name="Kim J.S."/>
            <person name="Ahn B.O."/>
            <person name="Rhee S.Y."/>
            <person name="Sohng J.K."/>
        </authorList>
    </citation>
    <scope>NUCLEOTIDE SEQUENCE</scope>
    <source>
        <tissue evidence="1">Leaf</tissue>
    </source>
</reference>
<evidence type="ECO:0000313" key="2">
    <source>
        <dbReference type="Proteomes" id="UP000634136"/>
    </source>
</evidence>
<accession>A0A834TXT8</accession>
<proteinExistence type="predicted"/>
<protein>
    <submittedName>
        <fullName evidence="1">Uncharacterized protein</fullName>
    </submittedName>
</protein>
<sequence>MDILSDYCEEKRYLEFGVKMEGKGRRRQ</sequence>
<dbReference type="EMBL" id="JAAIUW010000006">
    <property type="protein sequence ID" value="KAF7829227.1"/>
    <property type="molecule type" value="Genomic_DNA"/>
</dbReference>
<gene>
    <name evidence="1" type="ORF">G2W53_020391</name>
</gene>
<keyword evidence="2" id="KW-1185">Reference proteome</keyword>
<dbReference type="AlphaFoldDB" id="A0A834TXT8"/>
<comment type="caution">
    <text evidence="1">The sequence shown here is derived from an EMBL/GenBank/DDBJ whole genome shotgun (WGS) entry which is preliminary data.</text>
</comment>
<dbReference type="Proteomes" id="UP000634136">
    <property type="component" value="Unassembled WGS sequence"/>
</dbReference>
<name>A0A834TXT8_9FABA</name>
<evidence type="ECO:0000313" key="1">
    <source>
        <dbReference type="EMBL" id="KAF7829227.1"/>
    </source>
</evidence>